<dbReference type="PROSITE" id="PS50043">
    <property type="entry name" value="HTH_LUXR_2"/>
    <property type="match status" value="1"/>
</dbReference>
<keyword evidence="6" id="KW-1185">Reference proteome</keyword>
<keyword evidence="3" id="KW-0804">Transcription</keyword>
<evidence type="ECO:0000256" key="1">
    <source>
        <dbReference type="ARBA" id="ARBA00023015"/>
    </source>
</evidence>
<proteinExistence type="predicted"/>
<dbReference type="PANTHER" id="PTHR44688:SF16">
    <property type="entry name" value="DNA-BINDING TRANSCRIPTIONAL ACTIVATOR DEVR_DOSR"/>
    <property type="match status" value="1"/>
</dbReference>
<dbReference type="InterPro" id="IPR003593">
    <property type="entry name" value="AAA+_ATPase"/>
</dbReference>
<dbReference type="EMBL" id="QNSB01000002">
    <property type="protein sequence ID" value="RBP73506.1"/>
    <property type="molecule type" value="Genomic_DNA"/>
</dbReference>
<evidence type="ECO:0000256" key="3">
    <source>
        <dbReference type="ARBA" id="ARBA00023163"/>
    </source>
</evidence>
<dbReference type="Proteomes" id="UP000253509">
    <property type="component" value="Unassembled WGS sequence"/>
</dbReference>
<reference evidence="5 6" key="1">
    <citation type="submission" date="2018-06" db="EMBL/GenBank/DDBJ databases">
        <title>Freshwater and sediment microbial communities from various areas in North America, analyzing microbe dynamics in response to fracking.</title>
        <authorList>
            <person name="Lamendella R."/>
        </authorList>
    </citation>
    <scope>NUCLEOTIDE SEQUENCE [LARGE SCALE GENOMIC DNA]</scope>
    <source>
        <strain evidence="5 6">3b_TX</strain>
    </source>
</reference>
<dbReference type="SUPFAM" id="SSF46894">
    <property type="entry name" value="C-terminal effector domain of the bipartite response regulators"/>
    <property type="match status" value="1"/>
</dbReference>
<gene>
    <name evidence="5" type="ORF">DFO65_10234</name>
</gene>
<comment type="caution">
    <text evidence="5">The sequence shown here is derived from an EMBL/GenBank/DDBJ whole genome shotgun (WGS) entry which is preliminary data.</text>
</comment>
<keyword evidence="1" id="KW-0805">Transcription regulation</keyword>
<keyword evidence="2" id="KW-0238">DNA-binding</keyword>
<dbReference type="PRINTS" id="PR00038">
    <property type="entry name" value="HTHLUXR"/>
</dbReference>
<dbReference type="Pfam" id="PF00196">
    <property type="entry name" value="GerE"/>
    <property type="match status" value="1"/>
</dbReference>
<evidence type="ECO:0000256" key="2">
    <source>
        <dbReference type="ARBA" id="ARBA00023125"/>
    </source>
</evidence>
<dbReference type="SUPFAM" id="SSF52540">
    <property type="entry name" value="P-loop containing nucleoside triphosphate hydrolases"/>
    <property type="match status" value="1"/>
</dbReference>
<dbReference type="InterPro" id="IPR027417">
    <property type="entry name" value="P-loop_NTPase"/>
</dbReference>
<evidence type="ECO:0000259" key="4">
    <source>
        <dbReference type="PROSITE" id="PS50043"/>
    </source>
</evidence>
<protein>
    <submittedName>
        <fullName evidence="5">Regulatory LuxR family protein</fullName>
    </submittedName>
</protein>
<dbReference type="CDD" id="cd06170">
    <property type="entry name" value="LuxR_C_like"/>
    <property type="match status" value="1"/>
</dbReference>
<dbReference type="InterPro" id="IPR016032">
    <property type="entry name" value="Sig_transdc_resp-reg_C-effctor"/>
</dbReference>
<organism evidence="5 6">
    <name type="scientific">Brevibacterium celere</name>
    <dbReference type="NCBI Taxonomy" id="225845"/>
    <lineage>
        <taxon>Bacteria</taxon>
        <taxon>Bacillati</taxon>
        <taxon>Actinomycetota</taxon>
        <taxon>Actinomycetes</taxon>
        <taxon>Micrococcales</taxon>
        <taxon>Brevibacteriaceae</taxon>
        <taxon>Brevibacterium</taxon>
    </lineage>
</organism>
<dbReference type="SMART" id="SM00382">
    <property type="entry name" value="AAA"/>
    <property type="match status" value="1"/>
</dbReference>
<dbReference type="GO" id="GO:0003677">
    <property type="term" value="F:DNA binding"/>
    <property type="evidence" value="ECO:0007669"/>
    <property type="project" value="UniProtKB-KW"/>
</dbReference>
<dbReference type="Gene3D" id="1.10.10.10">
    <property type="entry name" value="Winged helix-like DNA-binding domain superfamily/Winged helix DNA-binding domain"/>
    <property type="match status" value="1"/>
</dbReference>
<dbReference type="RefSeq" id="WP_113902909.1">
    <property type="nucleotide sequence ID" value="NZ_QNSB01000002.1"/>
</dbReference>
<accession>A0A366ILB8</accession>
<dbReference type="SMART" id="SM00421">
    <property type="entry name" value="HTH_LUXR"/>
    <property type="match status" value="1"/>
</dbReference>
<dbReference type="Gene3D" id="3.40.50.300">
    <property type="entry name" value="P-loop containing nucleotide triphosphate hydrolases"/>
    <property type="match status" value="1"/>
</dbReference>
<feature type="domain" description="HTH luxR-type" evidence="4">
    <location>
        <begin position="778"/>
        <end position="842"/>
    </location>
</feature>
<dbReference type="GO" id="GO:0006355">
    <property type="term" value="P:regulation of DNA-templated transcription"/>
    <property type="evidence" value="ECO:0007669"/>
    <property type="project" value="InterPro"/>
</dbReference>
<dbReference type="PANTHER" id="PTHR44688">
    <property type="entry name" value="DNA-BINDING TRANSCRIPTIONAL ACTIVATOR DEVR_DOSR"/>
    <property type="match status" value="1"/>
</dbReference>
<dbReference type="InterPro" id="IPR000792">
    <property type="entry name" value="Tscrpt_reg_LuxR_C"/>
</dbReference>
<dbReference type="AlphaFoldDB" id="A0A366ILB8"/>
<name>A0A366ILB8_9MICO</name>
<dbReference type="InterPro" id="IPR036388">
    <property type="entry name" value="WH-like_DNA-bd_sf"/>
</dbReference>
<sequence length="844" mass="92256">MITSQISSATFGYRSETAAITAALSDFSGALIVGPSGIGKTTLLNSVVGALDSDTPVLRFRGSAELMDRSLGVFEVFLSRAGLSADLAPGAALSTIAREITSRSQGNLPIVVVDNAARVDEHSLSVLAQLVAAGRIRLLAAAETIRPPVDLLANLWMSGLLRRIDLTGLDRRAVETMVRNIDPSVRSQAVAELHAKSQGNPQMLRNLLVGRVQVRAADRVLWSVDPRHRSLLEMIAIVGALPHEVLAHFADLRDIDELVERRIIRMTEGRRAAVSLVEPVVEEALRTGVRPSRSLQLWKELTAVLDIDTVEGQVLFGMVAWAQSLGFQLSAERVFAAGSWANSAWRYAEAAEVLRGSQYEDPTILLELARSERGLGHFAEAKMITDRLVDAATGATPRTAADEAELSRLACIELRLTDPRRPEDLNAVWVRDRLSSPAERGRLDVTRARFELKGGRLAAGRALAEGVYHDHSCATRHRTRACALLGATEVMCGRIKVGLDYLAQAELMFQLPGMTSFELEDAGPQFFLGRYIAGEWEDARRSLQWMTVSPQLAEISSALIDIRSGNVARAHTVLERQRHDSRMLEMVDPSRLARGAMQLAEGILGTDPAPIDVPSAPAPIGTEGGFAAYTWWAEMETRLIEFQALALTNRDRAAHQLYELGHSAEEAGARTVAVMAWIDAVRYGHHRAVEALGAMAETVDGGPGRFGRAIAAAFERDDHTTLTEAAREALAFGAVVVCSDLARSARTKAIARGDSSGVREARILMETSLRTMRFNTPGARLPDVLTELEKKVVDGVMDGASSADLGARLHLSPRTIEWHLSRIYRRLHVSSRQELREIVRTWER</sequence>
<evidence type="ECO:0000313" key="5">
    <source>
        <dbReference type="EMBL" id="RBP73506.1"/>
    </source>
</evidence>
<evidence type="ECO:0000313" key="6">
    <source>
        <dbReference type="Proteomes" id="UP000253509"/>
    </source>
</evidence>